<organism evidence="1 2">
    <name type="scientific">Linum trigynum</name>
    <dbReference type="NCBI Taxonomy" id="586398"/>
    <lineage>
        <taxon>Eukaryota</taxon>
        <taxon>Viridiplantae</taxon>
        <taxon>Streptophyta</taxon>
        <taxon>Embryophyta</taxon>
        <taxon>Tracheophyta</taxon>
        <taxon>Spermatophyta</taxon>
        <taxon>Magnoliopsida</taxon>
        <taxon>eudicotyledons</taxon>
        <taxon>Gunneridae</taxon>
        <taxon>Pentapetalae</taxon>
        <taxon>rosids</taxon>
        <taxon>fabids</taxon>
        <taxon>Malpighiales</taxon>
        <taxon>Linaceae</taxon>
        <taxon>Linum</taxon>
    </lineage>
</organism>
<name>A0AAV2CZB0_9ROSI</name>
<sequence>MNLIKTVGPIHHIQGILIPIEAAHMPPPHFTPTRAGPFSPSSGAGLSSFTNAQLTALEGHYSRLEARFGRERGRPGAILTSWCTSCCPVTDYTPTTRFPTLPRTSTIVECSASFLTLKHQPQFGQSPWLNS</sequence>
<dbReference type="Proteomes" id="UP001497516">
    <property type="component" value="Chromosome 10"/>
</dbReference>
<gene>
    <name evidence="1" type="ORF">LTRI10_LOCUS8976</name>
</gene>
<protein>
    <submittedName>
        <fullName evidence="1">Uncharacterized protein</fullName>
    </submittedName>
</protein>
<dbReference type="AlphaFoldDB" id="A0AAV2CZB0"/>
<evidence type="ECO:0000313" key="1">
    <source>
        <dbReference type="EMBL" id="CAL1361609.1"/>
    </source>
</evidence>
<proteinExistence type="predicted"/>
<accession>A0AAV2CZB0</accession>
<reference evidence="1 2" key="1">
    <citation type="submission" date="2024-04" db="EMBL/GenBank/DDBJ databases">
        <authorList>
            <person name="Fracassetti M."/>
        </authorList>
    </citation>
    <scope>NUCLEOTIDE SEQUENCE [LARGE SCALE GENOMIC DNA]</scope>
</reference>
<keyword evidence="2" id="KW-1185">Reference proteome</keyword>
<evidence type="ECO:0000313" key="2">
    <source>
        <dbReference type="Proteomes" id="UP001497516"/>
    </source>
</evidence>
<dbReference type="EMBL" id="OZ034814">
    <property type="protein sequence ID" value="CAL1361609.1"/>
    <property type="molecule type" value="Genomic_DNA"/>
</dbReference>